<comment type="caution">
    <text evidence="5">The sequence shown here is derived from an EMBL/GenBank/DDBJ whole genome shotgun (WGS) entry which is preliminary data.</text>
</comment>
<evidence type="ECO:0000256" key="1">
    <source>
        <dbReference type="ARBA" id="ARBA00005495"/>
    </source>
</evidence>
<evidence type="ECO:0000256" key="3">
    <source>
        <dbReference type="ARBA" id="ARBA00022833"/>
    </source>
</evidence>
<feature type="domain" description="CENP-V/GFA" evidence="4">
    <location>
        <begin position="5"/>
        <end position="124"/>
    </location>
</feature>
<dbReference type="InterPro" id="IPR011057">
    <property type="entry name" value="Mss4-like_sf"/>
</dbReference>
<dbReference type="GO" id="GO:0016846">
    <property type="term" value="F:carbon-sulfur lyase activity"/>
    <property type="evidence" value="ECO:0007669"/>
    <property type="project" value="InterPro"/>
</dbReference>
<dbReference type="PANTHER" id="PTHR28620">
    <property type="entry name" value="CENTROMERE PROTEIN V"/>
    <property type="match status" value="1"/>
</dbReference>
<dbReference type="AlphaFoldDB" id="A0AAW4FM28"/>
<keyword evidence="3" id="KW-0862">Zinc</keyword>
<sequence length="135" mass="14861">MLKTYTGSCHCGAVYIEADVDLSAGTGKCNCTLCTKMRLWSVEVAPSAFRLIAGEEALADYRGRNPVAHHFFCSHCGVRPFERIDAPNMTGHTYYNINVACLDGVDIDELMAAPVTYFDGLHDDWGSTPSEVRHL</sequence>
<dbReference type="Pfam" id="PF04828">
    <property type="entry name" value="GFA"/>
    <property type="match status" value="1"/>
</dbReference>
<reference evidence="5 6" key="1">
    <citation type="submission" date="2020-01" db="EMBL/GenBank/DDBJ databases">
        <title>Draft genome assembly of Ensifer adhaerens T173.</title>
        <authorList>
            <person name="Craig J.E."/>
            <person name="Stinchcombe J.R."/>
        </authorList>
    </citation>
    <scope>NUCLEOTIDE SEQUENCE [LARGE SCALE GENOMIC DNA]</scope>
    <source>
        <strain evidence="5 6">T173</strain>
    </source>
</reference>
<evidence type="ECO:0000256" key="2">
    <source>
        <dbReference type="ARBA" id="ARBA00022723"/>
    </source>
</evidence>
<dbReference type="GO" id="GO:0046872">
    <property type="term" value="F:metal ion binding"/>
    <property type="evidence" value="ECO:0007669"/>
    <property type="project" value="UniProtKB-KW"/>
</dbReference>
<name>A0AAW4FM28_9HYPH</name>
<dbReference type="PANTHER" id="PTHR28620:SF1">
    <property type="entry name" value="CENP-V_GFA DOMAIN-CONTAINING PROTEIN"/>
    <property type="match status" value="1"/>
</dbReference>
<accession>A0AAW4FM28</accession>
<organism evidence="5 6">
    <name type="scientific">Ensifer canadensis</name>
    <dbReference type="NCBI Taxonomy" id="555315"/>
    <lineage>
        <taxon>Bacteria</taxon>
        <taxon>Pseudomonadati</taxon>
        <taxon>Pseudomonadota</taxon>
        <taxon>Alphaproteobacteria</taxon>
        <taxon>Hyphomicrobiales</taxon>
        <taxon>Rhizobiaceae</taxon>
        <taxon>Sinorhizobium/Ensifer group</taxon>
        <taxon>Ensifer</taxon>
    </lineage>
</organism>
<dbReference type="PROSITE" id="PS51891">
    <property type="entry name" value="CENP_V_GFA"/>
    <property type="match status" value="1"/>
</dbReference>
<dbReference type="Gene3D" id="2.170.150.70">
    <property type="match status" value="1"/>
</dbReference>
<dbReference type="InterPro" id="IPR052355">
    <property type="entry name" value="CENP-V-like"/>
</dbReference>
<proteinExistence type="inferred from homology"/>
<dbReference type="SUPFAM" id="SSF51316">
    <property type="entry name" value="Mss4-like"/>
    <property type="match status" value="1"/>
</dbReference>
<keyword evidence="6" id="KW-1185">Reference proteome</keyword>
<keyword evidence="2" id="KW-0479">Metal-binding</keyword>
<evidence type="ECO:0000259" key="4">
    <source>
        <dbReference type="PROSITE" id="PS51891"/>
    </source>
</evidence>
<comment type="similarity">
    <text evidence="1">Belongs to the Gfa family.</text>
</comment>
<dbReference type="InterPro" id="IPR006913">
    <property type="entry name" value="CENP-V/GFA"/>
</dbReference>
<gene>
    <name evidence="5" type="ORF">GFB56_15145</name>
</gene>
<dbReference type="RefSeq" id="WP_025427605.1">
    <property type="nucleotide sequence ID" value="NZ_CP083370.1"/>
</dbReference>
<evidence type="ECO:0000313" key="5">
    <source>
        <dbReference type="EMBL" id="MBM3092141.1"/>
    </source>
</evidence>
<dbReference type="Proteomes" id="UP000744980">
    <property type="component" value="Unassembled WGS sequence"/>
</dbReference>
<dbReference type="EMBL" id="WXFA01000008">
    <property type="protein sequence ID" value="MBM3092141.1"/>
    <property type="molecule type" value="Genomic_DNA"/>
</dbReference>
<protein>
    <submittedName>
        <fullName evidence="5">GFA family protein</fullName>
    </submittedName>
</protein>
<evidence type="ECO:0000313" key="6">
    <source>
        <dbReference type="Proteomes" id="UP000744980"/>
    </source>
</evidence>